<protein>
    <recommendedName>
        <fullName evidence="3">FHA domain-containing protein</fullName>
    </recommendedName>
</protein>
<dbReference type="OrthoDB" id="5954824at2759"/>
<dbReference type="InterPro" id="IPR045178">
    <property type="entry name" value="Fhl1/FHA1"/>
</dbReference>
<comment type="caution">
    <text evidence="4">The sequence shown here is derived from an EMBL/GenBank/DDBJ whole genome shotgun (WGS) entry which is preliminary data.</text>
</comment>
<dbReference type="Gene3D" id="2.60.200.20">
    <property type="match status" value="1"/>
</dbReference>
<dbReference type="InterPro" id="IPR000253">
    <property type="entry name" value="FHA_dom"/>
</dbReference>
<dbReference type="GO" id="GO:0005634">
    <property type="term" value="C:nucleus"/>
    <property type="evidence" value="ECO:0007669"/>
    <property type="project" value="TreeGrafter"/>
</dbReference>
<accession>A0A1R2CSP2</accession>
<feature type="compositionally biased region" description="Basic and acidic residues" evidence="2">
    <location>
        <begin position="1"/>
        <end position="10"/>
    </location>
</feature>
<gene>
    <name evidence="4" type="ORF">SteCoe_5347</name>
</gene>
<feature type="region of interest" description="Disordered" evidence="2">
    <location>
        <begin position="1"/>
        <end position="32"/>
    </location>
</feature>
<dbReference type="Proteomes" id="UP000187209">
    <property type="component" value="Unassembled WGS sequence"/>
</dbReference>
<dbReference type="PANTHER" id="PTHR21712">
    <property type="entry name" value="PRE-RRNA-PROCESSING PROTEIN FHL1"/>
    <property type="match status" value="1"/>
</dbReference>
<feature type="compositionally biased region" description="Basic and acidic residues" evidence="2">
    <location>
        <begin position="18"/>
        <end position="32"/>
    </location>
</feature>
<dbReference type="PANTHER" id="PTHR21712:SF29">
    <property type="entry name" value="PRE-RRNA-PROCESSING PROTEIN FHL1"/>
    <property type="match status" value="1"/>
</dbReference>
<dbReference type="GO" id="GO:0043565">
    <property type="term" value="F:sequence-specific DNA binding"/>
    <property type="evidence" value="ECO:0007669"/>
    <property type="project" value="TreeGrafter"/>
</dbReference>
<reference evidence="4 5" key="1">
    <citation type="submission" date="2016-11" db="EMBL/GenBank/DDBJ databases">
        <title>The macronuclear genome of Stentor coeruleus: a giant cell with tiny introns.</title>
        <authorList>
            <person name="Slabodnick M."/>
            <person name="Ruby J.G."/>
            <person name="Reiff S.B."/>
            <person name="Swart E.C."/>
            <person name="Gosai S."/>
            <person name="Prabakaran S."/>
            <person name="Witkowska E."/>
            <person name="Larue G.E."/>
            <person name="Fisher S."/>
            <person name="Freeman R.M."/>
            <person name="Gunawardena J."/>
            <person name="Chu W."/>
            <person name="Stover N.A."/>
            <person name="Gregory B.D."/>
            <person name="Nowacki M."/>
            <person name="Derisi J."/>
            <person name="Roy S.W."/>
            <person name="Marshall W.F."/>
            <person name="Sood P."/>
        </authorList>
    </citation>
    <scope>NUCLEOTIDE SEQUENCE [LARGE SCALE GENOMIC DNA]</scope>
    <source>
        <strain evidence="4">WM001</strain>
    </source>
</reference>
<dbReference type="SUPFAM" id="SSF49879">
    <property type="entry name" value="SMAD/FHA domain"/>
    <property type="match status" value="1"/>
</dbReference>
<dbReference type="EMBL" id="MPUH01000070">
    <property type="protein sequence ID" value="OMJ92027.1"/>
    <property type="molecule type" value="Genomic_DNA"/>
</dbReference>
<sequence>MNMFSDEKAFKLPPIKISEQKTDQSQDRSEEKTEIILPMKRQSTNLSGYAKLYGKEISCIIQYTKVILGRTNPKYKKECFIPLGDHKKISRKHAKIFWNKEKGCFQIKNIGKNPIIVSKIDIPNKGVVDLLDKTPIKIGPVCFYFLLPN</sequence>
<evidence type="ECO:0000256" key="2">
    <source>
        <dbReference type="SAM" id="MobiDB-lite"/>
    </source>
</evidence>
<evidence type="ECO:0000313" key="4">
    <source>
        <dbReference type="EMBL" id="OMJ92027.1"/>
    </source>
</evidence>
<keyword evidence="1" id="KW-0539">Nucleus</keyword>
<proteinExistence type="predicted"/>
<dbReference type="Pfam" id="PF00498">
    <property type="entry name" value="FHA"/>
    <property type="match status" value="1"/>
</dbReference>
<dbReference type="InterPro" id="IPR008984">
    <property type="entry name" value="SMAD_FHA_dom_sf"/>
</dbReference>
<dbReference type="GO" id="GO:0060962">
    <property type="term" value="P:regulation of ribosomal protein gene transcription by RNA polymerase II"/>
    <property type="evidence" value="ECO:0007669"/>
    <property type="project" value="InterPro"/>
</dbReference>
<organism evidence="4 5">
    <name type="scientific">Stentor coeruleus</name>
    <dbReference type="NCBI Taxonomy" id="5963"/>
    <lineage>
        <taxon>Eukaryota</taxon>
        <taxon>Sar</taxon>
        <taxon>Alveolata</taxon>
        <taxon>Ciliophora</taxon>
        <taxon>Postciliodesmatophora</taxon>
        <taxon>Heterotrichea</taxon>
        <taxon>Heterotrichida</taxon>
        <taxon>Stentoridae</taxon>
        <taxon>Stentor</taxon>
    </lineage>
</organism>
<evidence type="ECO:0000259" key="3">
    <source>
        <dbReference type="PROSITE" id="PS50006"/>
    </source>
</evidence>
<evidence type="ECO:0000313" key="5">
    <source>
        <dbReference type="Proteomes" id="UP000187209"/>
    </source>
</evidence>
<keyword evidence="5" id="KW-1185">Reference proteome</keyword>
<dbReference type="PROSITE" id="PS50006">
    <property type="entry name" value="FHA_DOMAIN"/>
    <property type="match status" value="1"/>
</dbReference>
<feature type="domain" description="FHA" evidence="3">
    <location>
        <begin position="66"/>
        <end position="122"/>
    </location>
</feature>
<evidence type="ECO:0000256" key="1">
    <source>
        <dbReference type="ARBA" id="ARBA00023242"/>
    </source>
</evidence>
<dbReference type="AlphaFoldDB" id="A0A1R2CSP2"/>
<name>A0A1R2CSP2_9CILI</name>